<protein>
    <recommendedName>
        <fullName evidence="5">Cytochrome P450</fullName>
    </recommendedName>
</protein>
<dbReference type="Proteomes" id="UP000759131">
    <property type="component" value="Unassembled WGS sequence"/>
</dbReference>
<dbReference type="GO" id="GO:0005506">
    <property type="term" value="F:iron ion binding"/>
    <property type="evidence" value="ECO:0007669"/>
    <property type="project" value="InterPro"/>
</dbReference>
<evidence type="ECO:0000313" key="3">
    <source>
        <dbReference type="EMBL" id="CAD7632945.1"/>
    </source>
</evidence>
<dbReference type="PANTHER" id="PTHR24299">
    <property type="entry name" value="CYTOCHROME P450 FAMILY 1"/>
    <property type="match status" value="1"/>
</dbReference>
<dbReference type="Pfam" id="PF00067">
    <property type="entry name" value="p450"/>
    <property type="match status" value="1"/>
</dbReference>
<dbReference type="GO" id="GO:0004497">
    <property type="term" value="F:monooxygenase activity"/>
    <property type="evidence" value="ECO:0007669"/>
    <property type="project" value="UniProtKB-KW"/>
</dbReference>
<accession>A0A7R9Q546</accession>
<dbReference type="EMBL" id="CAJPIZ010011839">
    <property type="protein sequence ID" value="CAG2113375.1"/>
    <property type="molecule type" value="Genomic_DNA"/>
</dbReference>
<evidence type="ECO:0008006" key="5">
    <source>
        <dbReference type="Google" id="ProtNLM"/>
    </source>
</evidence>
<dbReference type="GO" id="GO:0016705">
    <property type="term" value="F:oxidoreductase activity, acting on paired donors, with incorporation or reduction of molecular oxygen"/>
    <property type="evidence" value="ECO:0007669"/>
    <property type="project" value="InterPro"/>
</dbReference>
<reference evidence="3" key="1">
    <citation type="submission" date="2020-11" db="EMBL/GenBank/DDBJ databases">
        <authorList>
            <person name="Tran Van P."/>
        </authorList>
    </citation>
    <scope>NUCLEOTIDE SEQUENCE</scope>
</reference>
<dbReference type="SUPFAM" id="SSF48264">
    <property type="entry name" value="Cytochrome P450"/>
    <property type="match status" value="1"/>
</dbReference>
<dbReference type="Gene3D" id="1.10.630.10">
    <property type="entry name" value="Cytochrome P450"/>
    <property type="match status" value="1"/>
</dbReference>
<proteinExistence type="inferred from homology"/>
<comment type="similarity">
    <text evidence="1">Belongs to the cytochrome P450 family.</text>
</comment>
<evidence type="ECO:0000313" key="4">
    <source>
        <dbReference type="Proteomes" id="UP000759131"/>
    </source>
</evidence>
<keyword evidence="2" id="KW-0503">Monooxygenase</keyword>
<keyword evidence="4" id="KW-1185">Reference proteome</keyword>
<gene>
    <name evidence="3" type="ORF">OSB1V03_LOCUS13344</name>
</gene>
<sequence>MTNYLAVLMIDISDESGIICGNIPPPPLVTMLNNNLVTAGIYKIAKFYHLRSTLPPGPHPWPLIGNGLMQFKSGPVWHQVFRGLTAQYGPVFTFWFGGVPRIIIADTEMAREAYRKNDFAGRPWSYLGSQLSNNDFKDVLFTDYGHTWEALRRVAHSAVMLYYNH</sequence>
<evidence type="ECO:0000256" key="2">
    <source>
        <dbReference type="ARBA" id="ARBA00023033"/>
    </source>
</evidence>
<keyword evidence="2" id="KW-0560">Oxidoreductase</keyword>
<evidence type="ECO:0000256" key="1">
    <source>
        <dbReference type="ARBA" id="ARBA00010617"/>
    </source>
</evidence>
<dbReference type="InterPro" id="IPR036396">
    <property type="entry name" value="Cyt_P450_sf"/>
</dbReference>
<dbReference type="EMBL" id="OC866414">
    <property type="protein sequence ID" value="CAD7632945.1"/>
    <property type="molecule type" value="Genomic_DNA"/>
</dbReference>
<organism evidence="3">
    <name type="scientific">Medioppia subpectinata</name>
    <dbReference type="NCBI Taxonomy" id="1979941"/>
    <lineage>
        <taxon>Eukaryota</taxon>
        <taxon>Metazoa</taxon>
        <taxon>Ecdysozoa</taxon>
        <taxon>Arthropoda</taxon>
        <taxon>Chelicerata</taxon>
        <taxon>Arachnida</taxon>
        <taxon>Acari</taxon>
        <taxon>Acariformes</taxon>
        <taxon>Sarcoptiformes</taxon>
        <taxon>Oribatida</taxon>
        <taxon>Brachypylina</taxon>
        <taxon>Oppioidea</taxon>
        <taxon>Oppiidae</taxon>
        <taxon>Medioppia</taxon>
    </lineage>
</organism>
<name>A0A7R9Q546_9ACAR</name>
<dbReference type="AlphaFoldDB" id="A0A7R9Q546"/>
<dbReference type="InterPro" id="IPR001128">
    <property type="entry name" value="Cyt_P450"/>
</dbReference>
<dbReference type="OrthoDB" id="1470350at2759"/>
<dbReference type="GO" id="GO:0020037">
    <property type="term" value="F:heme binding"/>
    <property type="evidence" value="ECO:0007669"/>
    <property type="project" value="InterPro"/>
</dbReference>